<dbReference type="SUPFAM" id="SSF52540">
    <property type="entry name" value="P-loop containing nucleoside triphosphate hydrolases"/>
    <property type="match status" value="1"/>
</dbReference>
<dbReference type="HOGENOM" id="CLU_654539_0_0_1"/>
<dbReference type="PANTHER" id="PTHR33463:SF174">
    <property type="entry name" value="DOMAIN-CONTAINING DISEASE RESISTANCE PROTEIN, PUTATIVE-RELATED"/>
    <property type="match status" value="1"/>
</dbReference>
<keyword evidence="4" id="KW-0175">Coiled coil</keyword>
<dbReference type="Gene3D" id="3.40.50.300">
    <property type="entry name" value="P-loop containing nucleotide triphosphate hydrolases"/>
    <property type="match status" value="2"/>
</dbReference>
<proteinExistence type="predicted"/>
<dbReference type="Proteomes" id="UP000026915">
    <property type="component" value="Chromosome 2"/>
</dbReference>
<reference evidence="6 7" key="1">
    <citation type="journal article" date="2013" name="Genome Biol.">
        <title>The genome sequence of the most widely cultivated cacao type and its use to identify candidate genes regulating pod color.</title>
        <authorList>
            <person name="Motamayor J.C."/>
            <person name="Mockaitis K."/>
            <person name="Schmutz J."/>
            <person name="Haiminen N."/>
            <person name="Iii D.L."/>
            <person name="Cornejo O."/>
            <person name="Findley S.D."/>
            <person name="Zheng P."/>
            <person name="Utro F."/>
            <person name="Royaert S."/>
            <person name="Saski C."/>
            <person name="Jenkins J."/>
            <person name="Podicheti R."/>
            <person name="Zhao M."/>
            <person name="Scheffler B.E."/>
            <person name="Stack J.C."/>
            <person name="Feltus F.A."/>
            <person name="Mustiga G.M."/>
            <person name="Amores F."/>
            <person name="Phillips W."/>
            <person name="Marelli J.P."/>
            <person name="May G.D."/>
            <person name="Shapiro H."/>
            <person name="Ma J."/>
            <person name="Bustamante C.D."/>
            <person name="Schnell R.J."/>
            <person name="Main D."/>
            <person name="Gilbert D."/>
            <person name="Parida L."/>
            <person name="Kuhn D.N."/>
        </authorList>
    </citation>
    <scope>NUCLEOTIDE SEQUENCE [LARGE SCALE GENOMIC DNA]</scope>
    <source>
        <strain evidence="7">cv. Matina 1-6</strain>
    </source>
</reference>
<evidence type="ECO:0000256" key="4">
    <source>
        <dbReference type="SAM" id="Coils"/>
    </source>
</evidence>
<dbReference type="InterPro" id="IPR027417">
    <property type="entry name" value="P-loop_NTPase"/>
</dbReference>
<organism evidence="6 7">
    <name type="scientific">Theobroma cacao</name>
    <name type="common">Cacao</name>
    <name type="synonym">Cocoa</name>
    <dbReference type="NCBI Taxonomy" id="3641"/>
    <lineage>
        <taxon>Eukaryota</taxon>
        <taxon>Viridiplantae</taxon>
        <taxon>Streptophyta</taxon>
        <taxon>Embryophyta</taxon>
        <taxon>Tracheophyta</taxon>
        <taxon>Spermatophyta</taxon>
        <taxon>Magnoliopsida</taxon>
        <taxon>eudicotyledons</taxon>
        <taxon>Gunneridae</taxon>
        <taxon>Pentapetalae</taxon>
        <taxon>rosids</taxon>
        <taxon>malvids</taxon>
        <taxon>Malvales</taxon>
        <taxon>Malvaceae</taxon>
        <taxon>Byttnerioideae</taxon>
        <taxon>Theobroma</taxon>
    </lineage>
</organism>
<sequence>MRYVFIYKKNVDKFENKLEVLKAKRTSVQLEVDVADTKGEKIKPDVELWCKTVDKVINEDVKKMKDLEDKAKNNFKSRYQISKKAEEGVAAVDDLIQQYCQFNGAGYRDVLEAPKCAASKNYKAFDLRKEVLDGVIEVLKDCAISTVGVYGTGGVGKSTLVNQVTVQVEEDNLFDWVVKTTSIPVRALLLSERLKKEKKILIVLDDIWARLDLEEVGIPFGDQHEGCKILLTSRNQDLLINEIGVKNTFAIDVLNETEAWDLFKEMVENNFEDLELRSVATEVTKKCEGLPVARALKSKDMYAWKDASLKLQSPSPSSFTGIPATLYSAIKLSYNSLETVENTRDRVLTLVSNLIAFCLLDDSYSHEHFDMHDFDCDVALAIASRDNHVYASKHKGVFDDWPDEEMLRNFKMISLSFDNV</sequence>
<dbReference type="GO" id="GO:0006952">
    <property type="term" value="P:defense response"/>
    <property type="evidence" value="ECO:0007669"/>
    <property type="project" value="UniProtKB-KW"/>
</dbReference>
<name>A0A061E4I5_THECC</name>
<dbReference type="GO" id="GO:0043531">
    <property type="term" value="F:ADP binding"/>
    <property type="evidence" value="ECO:0007669"/>
    <property type="project" value="InterPro"/>
</dbReference>
<dbReference type="PANTHER" id="PTHR33463">
    <property type="entry name" value="NB-ARC DOMAIN-CONTAINING PROTEIN-RELATED"/>
    <property type="match status" value="1"/>
</dbReference>
<dbReference type="EMBL" id="CM001880">
    <property type="protein sequence ID" value="EOX99890.1"/>
    <property type="molecule type" value="Genomic_DNA"/>
</dbReference>
<keyword evidence="2" id="KW-0611">Plant defense</keyword>
<dbReference type="Gramene" id="EOX99890">
    <property type="protein sequence ID" value="EOX99890"/>
    <property type="gene ID" value="TCM_008873"/>
</dbReference>
<dbReference type="Gene3D" id="1.10.8.430">
    <property type="entry name" value="Helical domain of apoptotic protease-activating factors"/>
    <property type="match status" value="1"/>
</dbReference>
<accession>A0A061E4I5</accession>
<protein>
    <submittedName>
        <fullName evidence="6">Disease resistance RPS5-like protein</fullName>
    </submittedName>
</protein>
<dbReference type="AlphaFoldDB" id="A0A061E4I5"/>
<dbReference type="PRINTS" id="PR00364">
    <property type="entry name" value="DISEASERSIST"/>
</dbReference>
<feature type="coiled-coil region" evidence="4">
    <location>
        <begin position="4"/>
        <end position="31"/>
    </location>
</feature>
<keyword evidence="7" id="KW-1185">Reference proteome</keyword>
<dbReference type="InterPro" id="IPR002182">
    <property type="entry name" value="NB-ARC"/>
</dbReference>
<feature type="domain" description="NB-ARC" evidence="5">
    <location>
        <begin position="192"/>
        <end position="269"/>
    </location>
</feature>
<dbReference type="eggNOG" id="KOG4658">
    <property type="taxonomic scope" value="Eukaryota"/>
</dbReference>
<keyword evidence="3" id="KW-0067">ATP-binding</keyword>
<evidence type="ECO:0000259" key="5">
    <source>
        <dbReference type="Pfam" id="PF00931"/>
    </source>
</evidence>
<keyword evidence="1" id="KW-0547">Nucleotide-binding</keyword>
<dbReference type="Pfam" id="PF00931">
    <property type="entry name" value="NB-ARC"/>
    <property type="match status" value="1"/>
</dbReference>
<evidence type="ECO:0000256" key="3">
    <source>
        <dbReference type="ARBA" id="ARBA00022840"/>
    </source>
</evidence>
<dbReference type="OMA" id="GNDEWIA"/>
<dbReference type="InParanoid" id="A0A061E4I5"/>
<dbReference type="InterPro" id="IPR050905">
    <property type="entry name" value="Plant_NBS-LRR"/>
</dbReference>
<evidence type="ECO:0000313" key="6">
    <source>
        <dbReference type="EMBL" id="EOX99890.1"/>
    </source>
</evidence>
<evidence type="ECO:0000313" key="7">
    <source>
        <dbReference type="Proteomes" id="UP000026915"/>
    </source>
</evidence>
<dbReference type="InterPro" id="IPR042197">
    <property type="entry name" value="Apaf_helical"/>
</dbReference>
<evidence type="ECO:0000256" key="1">
    <source>
        <dbReference type="ARBA" id="ARBA00022741"/>
    </source>
</evidence>
<dbReference type="GO" id="GO:0005524">
    <property type="term" value="F:ATP binding"/>
    <property type="evidence" value="ECO:0007669"/>
    <property type="project" value="UniProtKB-KW"/>
</dbReference>
<gene>
    <name evidence="6" type="ORF">TCM_008873</name>
</gene>
<evidence type="ECO:0000256" key="2">
    <source>
        <dbReference type="ARBA" id="ARBA00022821"/>
    </source>
</evidence>